<dbReference type="PANTHER" id="PTHR42912">
    <property type="entry name" value="METHYLTRANSFERASE"/>
    <property type="match status" value="1"/>
</dbReference>
<dbReference type="InterPro" id="IPR013216">
    <property type="entry name" value="Methyltransf_11"/>
</dbReference>
<dbReference type="InterPro" id="IPR029063">
    <property type="entry name" value="SAM-dependent_MTases_sf"/>
</dbReference>
<reference evidence="2" key="1">
    <citation type="submission" date="2020-02" db="EMBL/GenBank/DDBJ databases">
        <authorList>
            <person name="Scholz U."/>
            <person name="Mascher M."/>
            <person name="Fiebig A."/>
        </authorList>
    </citation>
    <scope>NUCLEOTIDE SEQUENCE</scope>
</reference>
<evidence type="ECO:0000259" key="1">
    <source>
        <dbReference type="Pfam" id="PF08241"/>
    </source>
</evidence>
<dbReference type="EMBL" id="LR746281">
    <property type="protein sequence ID" value="CAA7410988.1"/>
    <property type="molecule type" value="Genomic_DNA"/>
</dbReference>
<dbReference type="Proteomes" id="UP000663760">
    <property type="component" value="Chromosome 18"/>
</dbReference>
<dbReference type="GO" id="GO:0008757">
    <property type="term" value="F:S-adenosylmethionine-dependent methyltransferase activity"/>
    <property type="evidence" value="ECO:0007669"/>
    <property type="project" value="InterPro"/>
</dbReference>
<dbReference type="PANTHER" id="PTHR42912:SF80">
    <property type="entry name" value="METHYLTRANSFERASE DOMAIN-CONTAINING PROTEIN"/>
    <property type="match status" value="1"/>
</dbReference>
<evidence type="ECO:0000313" key="3">
    <source>
        <dbReference type="Proteomes" id="UP000663760"/>
    </source>
</evidence>
<protein>
    <recommendedName>
        <fullName evidence="1">Methyltransferase type 11 domain-containing protein</fullName>
    </recommendedName>
</protein>
<dbReference type="CDD" id="cd02440">
    <property type="entry name" value="AdoMet_MTases"/>
    <property type="match status" value="1"/>
</dbReference>
<evidence type="ECO:0000313" key="2">
    <source>
        <dbReference type="EMBL" id="CAA7410988.1"/>
    </source>
</evidence>
<sequence>MAELSRPAAAATELPRRCLDSRRRSSSRAFLPLLPLRSARGGRSNVGRVELAFAAEEGELERPRWSGETPLSLFVRALISFKPFYSVMTMAARGVLINTAEKSNVPWRAMAKEILESDVYKEMERIQDPSIVYPDYYLKPFHGYDEGNLSWLAAAEAEAATLVVAQRAVPNASVEEANDIVRGRWLDVIEQHHQRHSRNLIISDILDIGCSIGFSTRCLASRFPSARLTGVDLSPYFLSVAQFKEKQRASRSNPITWIHANGEATGLPSSSFDLVSAAFVLHECPAWATANIIKEAFRLLRPGGTLAIKDNSPKSKVIQELSLVLFTLMKSMEPFLDEYYQLDLEGVMRDAGFVNVTSVMTDPRRRTVTATVPF</sequence>
<dbReference type="InterPro" id="IPR050508">
    <property type="entry name" value="Methyltransf_Superfamily"/>
</dbReference>
<proteinExistence type="predicted"/>
<organism evidence="2 3">
    <name type="scientific">Spirodela intermedia</name>
    <name type="common">Intermediate duckweed</name>
    <dbReference type="NCBI Taxonomy" id="51605"/>
    <lineage>
        <taxon>Eukaryota</taxon>
        <taxon>Viridiplantae</taxon>
        <taxon>Streptophyta</taxon>
        <taxon>Embryophyta</taxon>
        <taxon>Tracheophyta</taxon>
        <taxon>Spermatophyta</taxon>
        <taxon>Magnoliopsida</taxon>
        <taxon>Liliopsida</taxon>
        <taxon>Araceae</taxon>
        <taxon>Lemnoideae</taxon>
        <taxon>Spirodela</taxon>
    </lineage>
</organism>
<dbReference type="AlphaFoldDB" id="A0A7I8LNV8"/>
<dbReference type="Gene3D" id="3.40.50.150">
    <property type="entry name" value="Vaccinia Virus protein VP39"/>
    <property type="match status" value="1"/>
</dbReference>
<dbReference type="Pfam" id="PF08241">
    <property type="entry name" value="Methyltransf_11"/>
    <property type="match status" value="1"/>
</dbReference>
<name>A0A7I8LNV8_SPIIN</name>
<gene>
    <name evidence="2" type="ORF">SI8410_18021666</name>
</gene>
<accession>A0A7I8LNV8</accession>
<feature type="domain" description="Methyltransferase type 11" evidence="1">
    <location>
        <begin position="206"/>
        <end position="308"/>
    </location>
</feature>
<dbReference type="OrthoDB" id="2013972at2759"/>
<dbReference type="SUPFAM" id="SSF53335">
    <property type="entry name" value="S-adenosyl-L-methionine-dependent methyltransferases"/>
    <property type="match status" value="1"/>
</dbReference>
<keyword evidence="3" id="KW-1185">Reference proteome</keyword>